<protein>
    <submittedName>
        <fullName evidence="2">Uncharacterized protein</fullName>
    </submittedName>
</protein>
<organism evidence="2 3">
    <name type="scientific">Truncatella angustata</name>
    <dbReference type="NCBI Taxonomy" id="152316"/>
    <lineage>
        <taxon>Eukaryota</taxon>
        <taxon>Fungi</taxon>
        <taxon>Dikarya</taxon>
        <taxon>Ascomycota</taxon>
        <taxon>Pezizomycotina</taxon>
        <taxon>Sordariomycetes</taxon>
        <taxon>Xylariomycetidae</taxon>
        <taxon>Amphisphaeriales</taxon>
        <taxon>Sporocadaceae</taxon>
        <taxon>Truncatella</taxon>
    </lineage>
</organism>
<sequence>MLLLPTEDIIYLASERFTPKPLIADIIRTRYCIPGSIFLVEAVDVFEASKIKRRRGVRLLLGDGELCIQALLGGEMHRYVDRGDVTIGSYVKLESFDLARIEREDSVNGEDNSAKDAGTSRIVYLIVEDLIHVGWNNRLLAMLEAANPKHEPTKAIESTDDDLEKPENRTEPSGTAKDLSCPDAAFLEEVADAEDDFEVMNIPEQKMTQKREEIAAQQESPSDYAVPPNTQRLPWSTVDPRKPLKLTPLRSIPNLPYKQNWSTNVLAVVASISELQPSTLPPGNQRVARLADPSTPKQVHLTIFLDPSEFTPSVGSVVLLLGVKNHRFDGGSLKKYASDWPGHGGRWWFENPTQFTWCDVRGLTAWWRHIHLK</sequence>
<feature type="region of interest" description="Disordered" evidence="1">
    <location>
        <begin position="151"/>
        <end position="179"/>
    </location>
</feature>
<dbReference type="Proteomes" id="UP000758603">
    <property type="component" value="Unassembled WGS sequence"/>
</dbReference>
<gene>
    <name evidence="2" type="ORF">BKA67DRAFT_518681</name>
</gene>
<dbReference type="EMBL" id="JAGPXC010000005">
    <property type="protein sequence ID" value="KAH6653653.1"/>
    <property type="molecule type" value="Genomic_DNA"/>
</dbReference>
<dbReference type="AlphaFoldDB" id="A0A9P8UKH2"/>
<reference evidence="2" key="1">
    <citation type="journal article" date="2021" name="Nat. Commun.">
        <title>Genetic determinants of endophytism in the Arabidopsis root mycobiome.</title>
        <authorList>
            <person name="Mesny F."/>
            <person name="Miyauchi S."/>
            <person name="Thiergart T."/>
            <person name="Pickel B."/>
            <person name="Atanasova L."/>
            <person name="Karlsson M."/>
            <person name="Huettel B."/>
            <person name="Barry K.W."/>
            <person name="Haridas S."/>
            <person name="Chen C."/>
            <person name="Bauer D."/>
            <person name="Andreopoulos W."/>
            <person name="Pangilinan J."/>
            <person name="LaButti K."/>
            <person name="Riley R."/>
            <person name="Lipzen A."/>
            <person name="Clum A."/>
            <person name="Drula E."/>
            <person name="Henrissat B."/>
            <person name="Kohler A."/>
            <person name="Grigoriev I.V."/>
            <person name="Martin F.M."/>
            <person name="Hacquard S."/>
        </authorList>
    </citation>
    <scope>NUCLEOTIDE SEQUENCE</scope>
    <source>
        <strain evidence="2">MPI-SDFR-AT-0073</strain>
    </source>
</reference>
<dbReference type="GeneID" id="70126921"/>
<feature type="region of interest" description="Disordered" evidence="1">
    <location>
        <begin position="214"/>
        <end position="239"/>
    </location>
</feature>
<evidence type="ECO:0000313" key="2">
    <source>
        <dbReference type="EMBL" id="KAH6653653.1"/>
    </source>
</evidence>
<comment type="caution">
    <text evidence="2">The sequence shown here is derived from an EMBL/GenBank/DDBJ whole genome shotgun (WGS) entry which is preliminary data.</text>
</comment>
<evidence type="ECO:0000313" key="3">
    <source>
        <dbReference type="Proteomes" id="UP000758603"/>
    </source>
</evidence>
<name>A0A9P8UKH2_9PEZI</name>
<evidence type="ECO:0000256" key="1">
    <source>
        <dbReference type="SAM" id="MobiDB-lite"/>
    </source>
</evidence>
<dbReference type="RefSeq" id="XP_045957930.1">
    <property type="nucleotide sequence ID" value="XM_046098029.1"/>
</dbReference>
<dbReference type="OrthoDB" id="1918685at2759"/>
<proteinExistence type="predicted"/>
<accession>A0A9P8UKH2</accession>
<keyword evidence="3" id="KW-1185">Reference proteome</keyword>